<name>A0A164SDU5_9AGAM</name>
<dbReference type="InterPro" id="IPR045469">
    <property type="entry name" value="Nis1"/>
</dbReference>
<keyword evidence="1" id="KW-0732">Signal</keyword>
<reference evidence="2 3" key="1">
    <citation type="journal article" date="2016" name="Mol. Biol. Evol.">
        <title>Comparative Genomics of Early-Diverging Mushroom-Forming Fungi Provides Insights into the Origins of Lignocellulose Decay Capabilities.</title>
        <authorList>
            <person name="Nagy L.G."/>
            <person name="Riley R."/>
            <person name="Tritt A."/>
            <person name="Adam C."/>
            <person name="Daum C."/>
            <person name="Floudas D."/>
            <person name="Sun H."/>
            <person name="Yadav J.S."/>
            <person name="Pangilinan J."/>
            <person name="Larsson K.H."/>
            <person name="Matsuura K."/>
            <person name="Barry K."/>
            <person name="Labutti K."/>
            <person name="Kuo R."/>
            <person name="Ohm R.A."/>
            <person name="Bhattacharya S.S."/>
            <person name="Shirouzu T."/>
            <person name="Yoshinaga Y."/>
            <person name="Martin F.M."/>
            <person name="Grigoriev I.V."/>
            <person name="Hibbett D.S."/>
        </authorList>
    </citation>
    <scope>NUCLEOTIDE SEQUENCE [LARGE SCALE GENOMIC DNA]</scope>
    <source>
        <strain evidence="2 3">HHB9708</strain>
    </source>
</reference>
<evidence type="ECO:0000256" key="1">
    <source>
        <dbReference type="SAM" id="SignalP"/>
    </source>
</evidence>
<gene>
    <name evidence="2" type="ORF">SISNIDRAFT_467635</name>
</gene>
<protein>
    <submittedName>
        <fullName evidence="2">Uncharacterized protein</fullName>
    </submittedName>
</protein>
<feature type="chain" id="PRO_5007853053" evidence="1">
    <location>
        <begin position="20"/>
        <end position="435"/>
    </location>
</feature>
<evidence type="ECO:0000313" key="2">
    <source>
        <dbReference type="EMBL" id="KZS91382.1"/>
    </source>
</evidence>
<dbReference type="OrthoDB" id="2568025at2759"/>
<keyword evidence="3" id="KW-1185">Reference proteome</keyword>
<dbReference type="Pfam" id="PF19271">
    <property type="entry name" value="Nis1"/>
    <property type="match status" value="1"/>
</dbReference>
<proteinExistence type="predicted"/>
<sequence length="435" mass="47578">MSRLTVFWLFVLLPGFVLSAINGIFPAVKYPGIHSIDYPIEFSTTSSTSIDSLNIDLPYKIYEKCRKYGMQTDYTVIIGWSKCQANSHATLGDVITGVVDLVNLNTHSAAGESFIVKLALEDRFFDARTRTTFQLIATVTSGIGRSGLLHVERYSTNITVDPRYCGGSCEAKYRSLSGGEKEPFGRASECYMENHFLFHLSMSGFGNPHTRSNPEPFADLKEARYANVSMLSRLAIRSILITELQKTTAPTYEARLPAAGEMTEACLGSLPTRTHFRRSPTLNIPHNMFGKYLNSISAFFAVSLLLASNAAAHIESVESKTGQPAKIGTNYTIEFTTGGFSQPWNDYSVILGWSAHPFPDPTSIGTIISGSFDLPSIGESVTLDGTFDHAVFIDPKFFTATSPTPYLLVAAITSITGADNSVSVRFLNTTITVEP</sequence>
<feature type="signal peptide" evidence="1">
    <location>
        <begin position="1"/>
        <end position="19"/>
    </location>
</feature>
<organism evidence="2 3">
    <name type="scientific">Sistotremastrum niveocremeum HHB9708</name>
    <dbReference type="NCBI Taxonomy" id="1314777"/>
    <lineage>
        <taxon>Eukaryota</taxon>
        <taxon>Fungi</taxon>
        <taxon>Dikarya</taxon>
        <taxon>Basidiomycota</taxon>
        <taxon>Agaricomycotina</taxon>
        <taxon>Agaricomycetes</taxon>
        <taxon>Sistotremastrales</taxon>
        <taxon>Sistotremastraceae</taxon>
        <taxon>Sertulicium</taxon>
        <taxon>Sertulicium niveocremeum</taxon>
    </lineage>
</organism>
<dbReference type="AlphaFoldDB" id="A0A164SDU5"/>
<dbReference type="Proteomes" id="UP000076722">
    <property type="component" value="Unassembled WGS sequence"/>
</dbReference>
<evidence type="ECO:0000313" key="3">
    <source>
        <dbReference type="Proteomes" id="UP000076722"/>
    </source>
</evidence>
<dbReference type="EMBL" id="KV419415">
    <property type="protein sequence ID" value="KZS91382.1"/>
    <property type="molecule type" value="Genomic_DNA"/>
</dbReference>
<accession>A0A164SDU5</accession>